<evidence type="ECO:0000256" key="2">
    <source>
        <dbReference type="SAM" id="Phobius"/>
    </source>
</evidence>
<proteinExistence type="predicted"/>
<keyword evidence="2" id="KW-1133">Transmembrane helix</keyword>
<dbReference type="Proteomes" id="UP001149719">
    <property type="component" value="Unassembled WGS sequence"/>
</dbReference>
<sequence>MNNSPSIPFNLRRLGMIILSTLFVIGFLIWLLLPVVTKTLLNNYFQQQNAQLIINELDINPFQGSILAKNVEAYSINGESKEKVLSLESFKIDLSYAALLNQTIYVNTLRLNGLEAPLVQSKDAWHVAGLTFPIPPANNKDQDQADSVIDSSAEQETVSDWKIDVPKIQISNTRLSLERFNQTTPASPFKDTLTINKITVSDIEGQANVWNAKADIDLDINQSIVRLQSSFTYNPEKVSAVIALDELTFDSTQFSHYFIDNEPTPQIMISLSGDMEVEQDLTTSKPNLSLSSHAFSMLLDDINIRTPDLSFSSDKIHLETLNLDFNLSNGEHFSIQTEASLEADASKLTMMTKANDPNLENDTNISSNSNLSNKTNAPKIDVFLEKLSTNTKLTVSQNDKELNLLNPSSNVELLGLSGQLDDIKITNELSHLLLTDLALKQDSNSNINVDGSLSFNSKQLDLDSTLNSLNAHYQSIQFASQVALNKTLEKLNVNTLNTSLVTNTLGFTQGPMTLTNEATDLSLPTLNLEVFLNETASLSVDLETQLSSQNTYFKNADDFAQYKEVFFSGSLALAQKEQLISVDGKALKFEAHDLAADQVGYKLDSKLIQFSLPNILLQQTSEQDIELTADPKIDLEAINVFDADNDQLLGLGSLSSSPVHIEKTPSSMTLKMDDITLANAIISKPNPDHGETQHLAKFSKLHANALDISDTKATIQSVILTDLQSNLLFDEKRELRNLVFAKADPELEEISANTTNATSAKTATEANESHSAPQNTSAEEAIPAATYHVQLGEFKINGDSNIHINDKGISPSLNQTIYIDDFQITQVDTSNPEQATHILLDARNGKYATIHLESDIIPFNDKLTMQTLVSTREIELTPFSPYISDILGYTIESGQLDADIKLDADQGQLTGDSTLLLRRFDLGGKNDQPSSNSPSVIPLNLAIGALKDAQNNISLSMPMSGDIDNPSFQWQNFLIIPIRKALYSASSSYLMQTFVPYANIISVAQIASEQIFKLRMKPLVYTAEDIDLADDQVEFVNQLTALLKDRNDTQLKMCSIAVPADLGIDNVAELTKEQIQSLKSLAQLRAENLKDRLISSGEISSARLLLCSSAIDDKAEASPRIEFEF</sequence>
<organism evidence="3 4">
    <name type="scientific">Marinomonas phaeophyticola</name>
    <dbReference type="NCBI Taxonomy" id="3004091"/>
    <lineage>
        <taxon>Bacteria</taxon>
        <taxon>Pseudomonadati</taxon>
        <taxon>Pseudomonadota</taxon>
        <taxon>Gammaproteobacteria</taxon>
        <taxon>Oceanospirillales</taxon>
        <taxon>Oceanospirillaceae</taxon>
        <taxon>Marinomonas</taxon>
    </lineage>
</organism>
<dbReference type="RefSeq" id="WP_269122675.1">
    <property type="nucleotide sequence ID" value="NZ_JAPUBN010000010.1"/>
</dbReference>
<evidence type="ECO:0000313" key="3">
    <source>
        <dbReference type="EMBL" id="MCZ2720627.1"/>
    </source>
</evidence>
<feature type="compositionally biased region" description="Low complexity" evidence="1">
    <location>
        <begin position="750"/>
        <end position="766"/>
    </location>
</feature>
<accession>A0ABT4JQG6</accession>
<reference evidence="3" key="1">
    <citation type="submission" date="2022-12" db="EMBL/GenBank/DDBJ databases">
        <title>Marinomonas 15G1-11 sp. nov, isolated from marine algae.</title>
        <authorList>
            <person name="Butt M."/>
            <person name="Choi D.G."/>
            <person name="Kim J.M."/>
            <person name="Lee J.K."/>
            <person name="Baek J.H."/>
            <person name="Jeon C.O."/>
        </authorList>
    </citation>
    <scope>NUCLEOTIDE SEQUENCE</scope>
    <source>
        <strain evidence="3">15G1-11</strain>
    </source>
</reference>
<evidence type="ECO:0000256" key="1">
    <source>
        <dbReference type="SAM" id="MobiDB-lite"/>
    </source>
</evidence>
<protein>
    <submittedName>
        <fullName evidence="3">DUF748 domain-containing protein</fullName>
    </submittedName>
</protein>
<keyword evidence="2" id="KW-0812">Transmembrane</keyword>
<feature type="transmembrane region" description="Helical" evidence="2">
    <location>
        <begin position="14"/>
        <end position="33"/>
    </location>
</feature>
<keyword evidence="2" id="KW-0472">Membrane</keyword>
<dbReference type="InterPro" id="IPR008023">
    <property type="entry name" value="DUF748"/>
</dbReference>
<gene>
    <name evidence="3" type="ORF">O1D97_02950</name>
</gene>
<feature type="region of interest" description="Disordered" evidence="1">
    <location>
        <begin position="750"/>
        <end position="777"/>
    </location>
</feature>
<dbReference type="EMBL" id="JAPUBN010000010">
    <property type="protein sequence ID" value="MCZ2720627.1"/>
    <property type="molecule type" value="Genomic_DNA"/>
</dbReference>
<name>A0ABT4JQG6_9GAMM</name>
<comment type="caution">
    <text evidence="3">The sequence shown here is derived from an EMBL/GenBank/DDBJ whole genome shotgun (WGS) entry which is preliminary data.</text>
</comment>
<dbReference type="Pfam" id="PF05359">
    <property type="entry name" value="DUF748"/>
    <property type="match status" value="1"/>
</dbReference>
<keyword evidence="4" id="KW-1185">Reference proteome</keyword>
<evidence type="ECO:0000313" key="4">
    <source>
        <dbReference type="Proteomes" id="UP001149719"/>
    </source>
</evidence>